<evidence type="ECO:0000313" key="2">
    <source>
        <dbReference type="Proteomes" id="UP000319771"/>
    </source>
</evidence>
<dbReference type="Proteomes" id="UP000319771">
    <property type="component" value="Unassembled WGS sequence"/>
</dbReference>
<gene>
    <name evidence="1" type="ORF">E6K81_13390</name>
</gene>
<reference evidence="1 2" key="1">
    <citation type="journal article" date="2019" name="Nat. Microbiol.">
        <title>Mediterranean grassland soil C-N compound turnover is dependent on rainfall and depth, and is mediated by genomically divergent microorganisms.</title>
        <authorList>
            <person name="Diamond S."/>
            <person name="Andeer P.F."/>
            <person name="Li Z."/>
            <person name="Crits-Christoph A."/>
            <person name="Burstein D."/>
            <person name="Anantharaman K."/>
            <person name="Lane K.R."/>
            <person name="Thomas B.C."/>
            <person name="Pan C."/>
            <person name="Northen T.R."/>
            <person name="Banfield J.F."/>
        </authorList>
    </citation>
    <scope>NUCLEOTIDE SEQUENCE [LARGE SCALE GENOMIC DNA]</scope>
    <source>
        <strain evidence="1">WS_11</strain>
    </source>
</reference>
<protein>
    <submittedName>
        <fullName evidence="1">Uncharacterized protein</fullName>
    </submittedName>
</protein>
<dbReference type="EMBL" id="VBPB01000250">
    <property type="protein sequence ID" value="TMQ70092.1"/>
    <property type="molecule type" value="Genomic_DNA"/>
</dbReference>
<sequence>MSVSGADMDVTPHSRSPIDSVAELRDYGFRGFLSVNRLWESRCEEVPVERGVYVAVRDAVMPPKFLEHSVGGRFRQMDPSVPIEILQNHWVPGAVVLYIGRARGPGVRALLHQRVKRYLRFGQGRVVAHYGGRFVWQLRDHRVMLLAWMPTPDEDPAVVEARLQAMFLARHGRLPFANLRLEDPE</sequence>
<proteinExistence type="predicted"/>
<accession>A0A538U2I4</accession>
<dbReference type="AlphaFoldDB" id="A0A538U2I4"/>
<evidence type="ECO:0000313" key="1">
    <source>
        <dbReference type="EMBL" id="TMQ70092.1"/>
    </source>
</evidence>
<organism evidence="1 2">
    <name type="scientific">Eiseniibacteriota bacterium</name>
    <dbReference type="NCBI Taxonomy" id="2212470"/>
    <lineage>
        <taxon>Bacteria</taxon>
        <taxon>Candidatus Eiseniibacteriota</taxon>
    </lineage>
</organism>
<comment type="caution">
    <text evidence="1">The sequence shown here is derived from an EMBL/GenBank/DDBJ whole genome shotgun (WGS) entry which is preliminary data.</text>
</comment>
<name>A0A538U2I4_UNCEI</name>